<reference evidence="2 3" key="1">
    <citation type="journal article" date="2009" name="Appl. Environ. Microbiol.">
        <title>Three genomes from the phylum Acidobacteria provide insight into the lifestyles of these microorganisms in soils.</title>
        <authorList>
            <person name="Ward N.L."/>
            <person name="Challacombe J.F."/>
            <person name="Janssen P.H."/>
            <person name="Henrissat B."/>
            <person name="Coutinho P.M."/>
            <person name="Wu M."/>
            <person name="Xie G."/>
            <person name="Haft D.H."/>
            <person name="Sait M."/>
            <person name="Badger J."/>
            <person name="Barabote R.D."/>
            <person name="Bradley B."/>
            <person name="Brettin T.S."/>
            <person name="Brinkac L.M."/>
            <person name="Bruce D."/>
            <person name="Creasy T."/>
            <person name="Daugherty S.C."/>
            <person name="Davidsen T.M."/>
            <person name="DeBoy R.T."/>
            <person name="Detter J.C."/>
            <person name="Dodson R.J."/>
            <person name="Durkin A.S."/>
            <person name="Ganapathy A."/>
            <person name="Gwinn-Giglio M."/>
            <person name="Han C.S."/>
            <person name="Khouri H."/>
            <person name="Kiss H."/>
            <person name="Kothari S.P."/>
            <person name="Madupu R."/>
            <person name="Nelson K.E."/>
            <person name="Nelson W.C."/>
            <person name="Paulsen I."/>
            <person name="Penn K."/>
            <person name="Ren Q."/>
            <person name="Rosovitz M.J."/>
            <person name="Selengut J.D."/>
            <person name="Shrivastava S."/>
            <person name="Sullivan S.A."/>
            <person name="Tapia R."/>
            <person name="Thompson L.S."/>
            <person name="Watkins K.L."/>
            <person name="Yang Q."/>
            <person name="Yu C."/>
            <person name="Zafar N."/>
            <person name="Zhou L."/>
            <person name="Kuske C.R."/>
        </authorList>
    </citation>
    <scope>NUCLEOTIDE SEQUENCE [LARGE SCALE GENOMIC DNA]</scope>
    <source>
        <strain evidence="2 3">Ellin345</strain>
    </source>
</reference>
<gene>
    <name evidence="2" type="ordered locus">Acid345_2349</name>
</gene>
<dbReference type="HOGENOM" id="CLU_1852567_0_0_0"/>
<evidence type="ECO:0000256" key="1">
    <source>
        <dbReference type="SAM" id="SignalP"/>
    </source>
</evidence>
<keyword evidence="1" id="KW-0732">Signal</keyword>
<accession>Q1IP50</accession>
<evidence type="ECO:0000313" key="3">
    <source>
        <dbReference type="Proteomes" id="UP000002432"/>
    </source>
</evidence>
<protein>
    <submittedName>
        <fullName evidence="2">Uncharacterized protein</fullName>
    </submittedName>
</protein>
<dbReference type="RefSeq" id="WP_011523151.1">
    <property type="nucleotide sequence ID" value="NC_008009.1"/>
</dbReference>
<dbReference type="AlphaFoldDB" id="Q1IP50"/>
<feature type="signal peptide" evidence="1">
    <location>
        <begin position="1"/>
        <end position="21"/>
    </location>
</feature>
<dbReference type="EnsemblBacteria" id="ABF41350">
    <property type="protein sequence ID" value="ABF41350"/>
    <property type="gene ID" value="Acid345_2349"/>
</dbReference>
<dbReference type="KEGG" id="aba:Acid345_2349"/>
<feature type="chain" id="PRO_5004191794" evidence="1">
    <location>
        <begin position="22"/>
        <end position="138"/>
    </location>
</feature>
<sequence>MRLRSTTLIVATLLVVSFCAAQEYQPKFKGDPAKSDSEAAALGFMRTVVTAQKNFKAKHSAYATSLPALAGTGSITRRTVASNKRGDYTVGFSGTAENYKLTMTPETVDGTHRAFFVDATGKIRGEEDKAATVESPTI</sequence>
<name>Q1IP50_KORVE</name>
<keyword evidence="3" id="KW-1185">Reference proteome</keyword>
<evidence type="ECO:0000313" key="2">
    <source>
        <dbReference type="EMBL" id="ABF41350.1"/>
    </source>
</evidence>
<proteinExistence type="predicted"/>
<dbReference type="OrthoDB" id="129526at2"/>
<organism evidence="2 3">
    <name type="scientific">Koribacter versatilis (strain Ellin345)</name>
    <dbReference type="NCBI Taxonomy" id="204669"/>
    <lineage>
        <taxon>Bacteria</taxon>
        <taxon>Pseudomonadati</taxon>
        <taxon>Acidobacteriota</taxon>
        <taxon>Terriglobia</taxon>
        <taxon>Terriglobales</taxon>
        <taxon>Candidatus Korobacteraceae</taxon>
        <taxon>Candidatus Korobacter</taxon>
    </lineage>
</organism>
<dbReference type="Proteomes" id="UP000002432">
    <property type="component" value="Chromosome"/>
</dbReference>
<dbReference type="EMBL" id="CP000360">
    <property type="protein sequence ID" value="ABF41350.1"/>
    <property type="molecule type" value="Genomic_DNA"/>
</dbReference>